<dbReference type="GO" id="GO:0006032">
    <property type="term" value="P:chitin catabolic process"/>
    <property type="evidence" value="ECO:0007669"/>
    <property type="project" value="InterPro"/>
</dbReference>
<dbReference type="Proteomes" id="UP000808349">
    <property type="component" value="Unassembled WGS sequence"/>
</dbReference>
<dbReference type="InterPro" id="IPR023346">
    <property type="entry name" value="Lysozyme-like_dom_sf"/>
</dbReference>
<dbReference type="Gene3D" id="1.10.530.10">
    <property type="match status" value="1"/>
</dbReference>
<dbReference type="Pfam" id="PF00182">
    <property type="entry name" value="Glyco_hydro_19"/>
    <property type="match status" value="1"/>
</dbReference>
<accession>A0A9D7SBB6</accession>
<comment type="caution">
    <text evidence="2">The sequence shown here is derived from an EMBL/GenBank/DDBJ whole genome shotgun (WGS) entry which is preliminary data.</text>
</comment>
<protein>
    <recommendedName>
        <fullName evidence="1">Glycoside hydrolase family 19 catalytic domain-containing protein</fullName>
    </recommendedName>
</protein>
<dbReference type="AlphaFoldDB" id="A0A9D7SBB6"/>
<organism evidence="2 3">
    <name type="scientific">Candidatus Defluviibacterium haderslevense</name>
    <dbReference type="NCBI Taxonomy" id="2981993"/>
    <lineage>
        <taxon>Bacteria</taxon>
        <taxon>Pseudomonadati</taxon>
        <taxon>Bacteroidota</taxon>
        <taxon>Saprospiria</taxon>
        <taxon>Saprospirales</taxon>
        <taxon>Saprospiraceae</taxon>
        <taxon>Candidatus Defluviibacterium</taxon>
    </lineage>
</organism>
<sequence>MLPKKTSTVFLVIAILIIVVRAVKASGNVSLYDVFTQAISKTFGVLSSIQSSAVLSILRAFDQYGDGDLNKLAYIFATAWHEAGLIPDRKEIRCRPGSICYNAQELYWYTGFYGRGLAQLTHEFNYKTMGDIFGIDLANNPDLALTPEISAQILVYGMLNGSFTTAPLGRYINSSKVDFINARRVVNGLDKASEIAEYANNIALNVRVLTQPV</sequence>
<reference evidence="2 3" key="1">
    <citation type="submission" date="2020-10" db="EMBL/GenBank/DDBJ databases">
        <title>Connecting structure to function with the recovery of over 1000 high-quality activated sludge metagenome-assembled genomes encoding full-length rRNA genes using long-read sequencing.</title>
        <authorList>
            <person name="Singleton C.M."/>
            <person name="Petriglieri F."/>
            <person name="Kristensen J.M."/>
            <person name="Kirkegaard R.H."/>
            <person name="Michaelsen T.Y."/>
            <person name="Andersen M.H."/>
            <person name="Karst S.M."/>
            <person name="Dueholm M.S."/>
            <person name="Nielsen P.H."/>
            <person name="Albertsen M."/>
        </authorList>
    </citation>
    <scope>NUCLEOTIDE SEQUENCE [LARGE SCALE GENOMIC DNA]</scope>
    <source>
        <strain evidence="2">Ribe_18-Q3-R11-54_BAT3C.373</strain>
    </source>
</reference>
<evidence type="ECO:0000259" key="1">
    <source>
        <dbReference type="Pfam" id="PF00182"/>
    </source>
</evidence>
<feature type="domain" description="Glycoside hydrolase family 19 catalytic" evidence="1">
    <location>
        <begin position="98"/>
        <end position="146"/>
    </location>
</feature>
<dbReference type="InterPro" id="IPR000726">
    <property type="entry name" value="Glyco_hydro_19_cat"/>
</dbReference>
<dbReference type="SUPFAM" id="SSF53955">
    <property type="entry name" value="Lysozyme-like"/>
    <property type="match status" value="1"/>
</dbReference>
<proteinExistence type="predicted"/>
<evidence type="ECO:0000313" key="3">
    <source>
        <dbReference type="Proteomes" id="UP000808349"/>
    </source>
</evidence>
<dbReference type="GO" id="GO:0016998">
    <property type="term" value="P:cell wall macromolecule catabolic process"/>
    <property type="evidence" value="ECO:0007669"/>
    <property type="project" value="InterPro"/>
</dbReference>
<gene>
    <name evidence="2" type="ORF">IPO85_12450</name>
</gene>
<dbReference type="EMBL" id="JADKFW010000009">
    <property type="protein sequence ID" value="MBK9718296.1"/>
    <property type="molecule type" value="Genomic_DNA"/>
</dbReference>
<name>A0A9D7SBB6_9BACT</name>
<dbReference type="GO" id="GO:0004568">
    <property type="term" value="F:chitinase activity"/>
    <property type="evidence" value="ECO:0007669"/>
    <property type="project" value="InterPro"/>
</dbReference>
<evidence type="ECO:0000313" key="2">
    <source>
        <dbReference type="EMBL" id="MBK9718296.1"/>
    </source>
</evidence>